<evidence type="ECO:0008006" key="4">
    <source>
        <dbReference type="Google" id="ProtNLM"/>
    </source>
</evidence>
<comment type="caution">
    <text evidence="2">The sequence shown here is derived from an EMBL/GenBank/DDBJ whole genome shotgun (WGS) entry which is preliminary data.</text>
</comment>
<accession>A0A317F734</accession>
<gene>
    <name evidence="2" type="ORF">DFH01_20975</name>
</gene>
<dbReference type="RefSeq" id="WP_109872475.1">
    <property type="nucleotide sequence ID" value="NZ_QGNA01000005.1"/>
</dbReference>
<proteinExistence type="predicted"/>
<keyword evidence="3" id="KW-1185">Reference proteome</keyword>
<dbReference type="Proteomes" id="UP000245765">
    <property type="component" value="Unassembled WGS sequence"/>
</dbReference>
<protein>
    <recommendedName>
        <fullName evidence="4">Lipoprotein</fullName>
    </recommendedName>
</protein>
<dbReference type="EMBL" id="QGNA01000005">
    <property type="protein sequence ID" value="PWS34834.1"/>
    <property type="molecule type" value="Genomic_DNA"/>
</dbReference>
<sequence length="93" mass="9572">MSIFRVLPALGLSLLCAACATEPVTFVAPPHEAAAAMATSAVAIVPGGQAVSGNRIRTGVWVLRQDGSVVYCSIQIDVGDHLTQTKCAAPVRP</sequence>
<reference evidence="3" key="1">
    <citation type="submission" date="2018-05" db="EMBL/GenBank/DDBJ databases">
        <authorList>
            <person name="Du Z."/>
            <person name="Wang X."/>
        </authorList>
    </citation>
    <scope>NUCLEOTIDE SEQUENCE [LARGE SCALE GENOMIC DNA]</scope>
    <source>
        <strain evidence="3">CQN31</strain>
    </source>
</reference>
<evidence type="ECO:0000313" key="3">
    <source>
        <dbReference type="Proteomes" id="UP000245765"/>
    </source>
</evidence>
<keyword evidence="1" id="KW-0732">Signal</keyword>
<evidence type="ECO:0000313" key="2">
    <source>
        <dbReference type="EMBL" id="PWS34834.1"/>
    </source>
</evidence>
<organism evidence="2 3">
    <name type="scientific">Falsiroseomonas bella</name>
    <dbReference type="NCBI Taxonomy" id="2184016"/>
    <lineage>
        <taxon>Bacteria</taxon>
        <taxon>Pseudomonadati</taxon>
        <taxon>Pseudomonadota</taxon>
        <taxon>Alphaproteobacteria</taxon>
        <taxon>Acetobacterales</taxon>
        <taxon>Roseomonadaceae</taxon>
        <taxon>Falsiroseomonas</taxon>
    </lineage>
</organism>
<feature type="chain" id="PRO_5016245351" description="Lipoprotein" evidence="1">
    <location>
        <begin position="21"/>
        <end position="93"/>
    </location>
</feature>
<evidence type="ECO:0000256" key="1">
    <source>
        <dbReference type="SAM" id="SignalP"/>
    </source>
</evidence>
<feature type="signal peptide" evidence="1">
    <location>
        <begin position="1"/>
        <end position="20"/>
    </location>
</feature>
<dbReference type="AlphaFoldDB" id="A0A317F734"/>
<name>A0A317F734_9PROT</name>